<protein>
    <submittedName>
        <fullName evidence="1">Uncharacterized protein</fullName>
    </submittedName>
</protein>
<evidence type="ECO:0000313" key="1">
    <source>
        <dbReference type="EMBL" id="KAK3758211.1"/>
    </source>
</evidence>
<reference evidence="1" key="1">
    <citation type="journal article" date="2023" name="G3 (Bethesda)">
        <title>A reference genome for the long-term kleptoplast-retaining sea slug Elysia crispata morphotype clarki.</title>
        <authorList>
            <person name="Eastman K.E."/>
            <person name="Pendleton A.L."/>
            <person name="Shaikh M.A."/>
            <person name="Suttiyut T."/>
            <person name="Ogas R."/>
            <person name="Tomko P."/>
            <person name="Gavelis G."/>
            <person name="Widhalm J.R."/>
            <person name="Wisecaver J.H."/>
        </authorList>
    </citation>
    <scope>NUCLEOTIDE SEQUENCE</scope>
    <source>
        <strain evidence="1">ECLA1</strain>
    </source>
</reference>
<accession>A0AAE0YX00</accession>
<evidence type="ECO:0000313" key="2">
    <source>
        <dbReference type="Proteomes" id="UP001283361"/>
    </source>
</evidence>
<organism evidence="1 2">
    <name type="scientific">Elysia crispata</name>
    <name type="common">lettuce slug</name>
    <dbReference type="NCBI Taxonomy" id="231223"/>
    <lineage>
        <taxon>Eukaryota</taxon>
        <taxon>Metazoa</taxon>
        <taxon>Spiralia</taxon>
        <taxon>Lophotrochozoa</taxon>
        <taxon>Mollusca</taxon>
        <taxon>Gastropoda</taxon>
        <taxon>Heterobranchia</taxon>
        <taxon>Euthyneura</taxon>
        <taxon>Panpulmonata</taxon>
        <taxon>Sacoglossa</taxon>
        <taxon>Placobranchoidea</taxon>
        <taxon>Plakobranchidae</taxon>
        <taxon>Elysia</taxon>
    </lineage>
</organism>
<name>A0AAE0YX00_9GAST</name>
<proteinExistence type="predicted"/>
<keyword evidence="2" id="KW-1185">Reference proteome</keyword>
<gene>
    <name evidence="1" type="ORF">RRG08_019684</name>
</gene>
<comment type="caution">
    <text evidence="1">The sequence shown here is derived from an EMBL/GenBank/DDBJ whole genome shotgun (WGS) entry which is preliminary data.</text>
</comment>
<dbReference type="EMBL" id="JAWDGP010005289">
    <property type="protein sequence ID" value="KAK3758211.1"/>
    <property type="molecule type" value="Genomic_DNA"/>
</dbReference>
<sequence length="96" mass="10665">MLCSTLQLSIVTSKLELAFVTVTLGLNTLPTACAVHETNNKEEKEDYGGDKEDRTFIEFLYRRANEGSENLVRTDVGGDLNRPAGTICPRFLTVQQ</sequence>
<dbReference type="AlphaFoldDB" id="A0AAE0YX00"/>
<dbReference type="Proteomes" id="UP001283361">
    <property type="component" value="Unassembled WGS sequence"/>
</dbReference>